<evidence type="ECO:0000313" key="7">
    <source>
        <dbReference type="Proteomes" id="UP000186922"/>
    </source>
</evidence>
<evidence type="ECO:0008006" key="8">
    <source>
        <dbReference type="Google" id="ProtNLM"/>
    </source>
</evidence>
<feature type="transmembrane region" description="Helical" evidence="5">
    <location>
        <begin position="41"/>
        <end position="65"/>
    </location>
</feature>
<dbReference type="GO" id="GO:0016020">
    <property type="term" value="C:membrane"/>
    <property type="evidence" value="ECO:0007669"/>
    <property type="project" value="UniProtKB-SubCell"/>
</dbReference>
<dbReference type="Pfam" id="PF00335">
    <property type="entry name" value="Tetraspanin"/>
    <property type="match status" value="1"/>
</dbReference>
<evidence type="ECO:0000256" key="3">
    <source>
        <dbReference type="ARBA" id="ARBA00022989"/>
    </source>
</evidence>
<feature type="transmembrane region" description="Helical" evidence="5">
    <location>
        <begin position="77"/>
        <end position="98"/>
    </location>
</feature>
<protein>
    <recommendedName>
        <fullName evidence="8">Tetraspanin</fullName>
    </recommendedName>
</protein>
<keyword evidence="4 5" id="KW-0472">Membrane</keyword>
<proteinExistence type="predicted"/>
<keyword evidence="3 5" id="KW-1133">Transmembrane helix</keyword>
<dbReference type="Proteomes" id="UP000186922">
    <property type="component" value="Unassembled WGS sequence"/>
</dbReference>
<evidence type="ECO:0000256" key="4">
    <source>
        <dbReference type="ARBA" id="ARBA00023136"/>
    </source>
</evidence>
<comment type="subcellular location">
    <subcellularLocation>
        <location evidence="1">Membrane</location>
        <topology evidence="1">Multi-pass membrane protein</topology>
    </subcellularLocation>
</comment>
<gene>
    <name evidence="6" type="primary">RvY_15701</name>
    <name evidence="6" type="synonym">RvY_15701.2</name>
    <name evidence="6" type="ORF">RvY_15701-2</name>
</gene>
<evidence type="ECO:0000256" key="2">
    <source>
        <dbReference type="ARBA" id="ARBA00022692"/>
    </source>
</evidence>
<keyword evidence="2 5" id="KW-0812">Transmembrane</keyword>
<organism evidence="6 7">
    <name type="scientific">Ramazzottius varieornatus</name>
    <name type="common">Water bear</name>
    <name type="synonym">Tardigrade</name>
    <dbReference type="NCBI Taxonomy" id="947166"/>
    <lineage>
        <taxon>Eukaryota</taxon>
        <taxon>Metazoa</taxon>
        <taxon>Ecdysozoa</taxon>
        <taxon>Tardigrada</taxon>
        <taxon>Eutardigrada</taxon>
        <taxon>Parachela</taxon>
        <taxon>Hypsibioidea</taxon>
        <taxon>Ramazzottiidae</taxon>
        <taxon>Ramazzottius</taxon>
    </lineage>
</organism>
<feature type="transmembrane region" description="Helical" evidence="5">
    <location>
        <begin position="110"/>
        <end position="129"/>
    </location>
</feature>
<accession>A0A1D1VVV6</accession>
<evidence type="ECO:0000256" key="1">
    <source>
        <dbReference type="ARBA" id="ARBA00004141"/>
    </source>
</evidence>
<dbReference type="InterPro" id="IPR008952">
    <property type="entry name" value="Tetraspanin_EC2_sf"/>
</dbReference>
<dbReference type="Gene3D" id="1.10.1450.10">
    <property type="entry name" value="Tetraspanin"/>
    <property type="match status" value="1"/>
</dbReference>
<dbReference type="InterPro" id="IPR018499">
    <property type="entry name" value="Tetraspanin/Peripherin"/>
</dbReference>
<evidence type="ECO:0000313" key="6">
    <source>
        <dbReference type="EMBL" id="GAV05597.1"/>
    </source>
</evidence>
<dbReference type="SUPFAM" id="SSF48652">
    <property type="entry name" value="Tetraspanin"/>
    <property type="match status" value="1"/>
</dbReference>
<dbReference type="OrthoDB" id="10632926at2759"/>
<keyword evidence="7" id="KW-1185">Reference proteome</keyword>
<name>A0A1D1VVV6_RAMVA</name>
<reference evidence="6 7" key="1">
    <citation type="journal article" date="2016" name="Nat. Commun.">
        <title>Extremotolerant tardigrade genome and improved radiotolerance of human cultured cells by tardigrade-unique protein.</title>
        <authorList>
            <person name="Hashimoto T."/>
            <person name="Horikawa D.D."/>
            <person name="Saito Y."/>
            <person name="Kuwahara H."/>
            <person name="Kozuka-Hata H."/>
            <person name="Shin-I T."/>
            <person name="Minakuchi Y."/>
            <person name="Ohishi K."/>
            <person name="Motoyama A."/>
            <person name="Aizu T."/>
            <person name="Enomoto A."/>
            <person name="Kondo K."/>
            <person name="Tanaka S."/>
            <person name="Hara Y."/>
            <person name="Koshikawa S."/>
            <person name="Sagara H."/>
            <person name="Miura T."/>
            <person name="Yokobori S."/>
            <person name="Miyagawa K."/>
            <person name="Suzuki Y."/>
            <person name="Kubo T."/>
            <person name="Oyama M."/>
            <person name="Kohara Y."/>
            <person name="Fujiyama A."/>
            <person name="Arakawa K."/>
            <person name="Katayama T."/>
            <person name="Toyoda A."/>
            <person name="Kunieda T."/>
        </authorList>
    </citation>
    <scope>NUCLEOTIDE SEQUENCE [LARGE SCALE GENOMIC DNA]</scope>
    <source>
        <strain evidence="6 7">YOKOZUNA-1</strain>
    </source>
</reference>
<evidence type="ECO:0000256" key="5">
    <source>
        <dbReference type="SAM" id="Phobius"/>
    </source>
</evidence>
<dbReference type="AlphaFoldDB" id="A0A1D1VVV6"/>
<comment type="caution">
    <text evidence="6">The sequence shown here is derived from an EMBL/GenBank/DDBJ whole genome shotgun (WGS) entry which is preliminary data.</text>
</comment>
<dbReference type="EMBL" id="BDGG01000012">
    <property type="protein sequence ID" value="GAV05597.1"/>
    <property type="molecule type" value="Genomic_DNA"/>
</dbReference>
<sequence>MRMFNVDARSKYRYVIRGNPPPRLCASPSSEKKTLTAIRPLCILLLSGSLICGFVALCLTSSAIVQSYGGEHASTTLRALVGASCFIIVLAGNELAGLIRKSIKMTKPSFSLLVLVGILYAGVGVFLKLKNLKIKLSRAIKNFMDLYGSQFGRLHNGDGMLDDIRRKRHCCGADSPMDWETAKFGVRKFHRLAALCQRIASPLSVTTHLFRTFKPYSGNATKKRRS</sequence>